<dbReference type="OrthoDB" id="9789566at2"/>
<name>A0A2S7STG2_9BACT</name>
<evidence type="ECO:0000256" key="3">
    <source>
        <dbReference type="ARBA" id="ARBA00023163"/>
    </source>
</evidence>
<evidence type="ECO:0000256" key="5">
    <source>
        <dbReference type="SAM" id="Phobius"/>
    </source>
</evidence>
<dbReference type="PROSITE" id="PS50977">
    <property type="entry name" value="HTH_TETR_2"/>
    <property type="match status" value="1"/>
</dbReference>
<dbReference type="EMBL" id="PPSL01000004">
    <property type="protein sequence ID" value="PQJ09911.1"/>
    <property type="molecule type" value="Genomic_DNA"/>
</dbReference>
<dbReference type="GO" id="GO:0000976">
    <property type="term" value="F:transcription cis-regulatory region binding"/>
    <property type="evidence" value="ECO:0007669"/>
    <property type="project" value="TreeGrafter"/>
</dbReference>
<organism evidence="7 8">
    <name type="scientific">Flavipsychrobacter stenotrophus</name>
    <dbReference type="NCBI Taxonomy" id="2077091"/>
    <lineage>
        <taxon>Bacteria</taxon>
        <taxon>Pseudomonadati</taxon>
        <taxon>Bacteroidota</taxon>
        <taxon>Chitinophagia</taxon>
        <taxon>Chitinophagales</taxon>
        <taxon>Chitinophagaceae</taxon>
        <taxon>Flavipsychrobacter</taxon>
    </lineage>
</organism>
<feature type="transmembrane region" description="Helical" evidence="5">
    <location>
        <begin position="60"/>
        <end position="80"/>
    </location>
</feature>
<keyword evidence="2 4" id="KW-0238">DNA-binding</keyword>
<feature type="DNA-binding region" description="H-T-H motif" evidence="4">
    <location>
        <begin position="35"/>
        <end position="54"/>
    </location>
</feature>
<keyword evidence="5" id="KW-0472">Membrane</keyword>
<dbReference type="AlphaFoldDB" id="A0A2S7STG2"/>
<dbReference type="PANTHER" id="PTHR30055:SF234">
    <property type="entry name" value="HTH-TYPE TRANSCRIPTIONAL REGULATOR BETI"/>
    <property type="match status" value="1"/>
</dbReference>
<evidence type="ECO:0000256" key="4">
    <source>
        <dbReference type="PROSITE-ProRule" id="PRU00335"/>
    </source>
</evidence>
<keyword evidence="5" id="KW-1133">Transmembrane helix</keyword>
<evidence type="ECO:0000256" key="2">
    <source>
        <dbReference type="ARBA" id="ARBA00023125"/>
    </source>
</evidence>
<protein>
    <submittedName>
        <fullName evidence="7">TetR family transcriptional regulator</fullName>
    </submittedName>
</protein>
<dbReference type="SUPFAM" id="SSF46689">
    <property type="entry name" value="Homeodomain-like"/>
    <property type="match status" value="1"/>
</dbReference>
<dbReference type="Pfam" id="PF00440">
    <property type="entry name" value="TetR_N"/>
    <property type="match status" value="1"/>
</dbReference>
<evidence type="ECO:0000313" key="8">
    <source>
        <dbReference type="Proteomes" id="UP000239872"/>
    </source>
</evidence>
<dbReference type="PANTHER" id="PTHR30055">
    <property type="entry name" value="HTH-TYPE TRANSCRIPTIONAL REGULATOR RUTR"/>
    <property type="match status" value="1"/>
</dbReference>
<evidence type="ECO:0000313" key="7">
    <source>
        <dbReference type="EMBL" id="PQJ09911.1"/>
    </source>
</evidence>
<dbReference type="PRINTS" id="PR00455">
    <property type="entry name" value="HTHTETR"/>
</dbReference>
<feature type="transmembrane region" description="Helical" evidence="5">
    <location>
        <begin position="156"/>
        <end position="176"/>
    </location>
</feature>
<accession>A0A2S7STG2</accession>
<dbReference type="InterPro" id="IPR050109">
    <property type="entry name" value="HTH-type_TetR-like_transc_reg"/>
</dbReference>
<sequence>MMKEKEDIGKSESTEQKIKEAARKVFTSKGYAATRTRDIAEESGFNLALINYYFRSKEKLFEIIMLENLQLFMGSIMGILDEPATSLEEKVDLLVTYYVDMLIVNPGIPVFILNLINNNPEALKEKLDRASLVANSVFVKQFQELMKKKGMNIHPLHLFMNIISLTVFPFAAAPMIKAKNDISDEAFNQLMLERKKLIPMWVKAMMGV</sequence>
<reference evidence="7 8" key="1">
    <citation type="submission" date="2018-01" db="EMBL/GenBank/DDBJ databases">
        <title>A novel member of the phylum Bacteroidetes isolated from glacier ice.</title>
        <authorList>
            <person name="Liu Q."/>
            <person name="Xin Y.-H."/>
        </authorList>
    </citation>
    <scope>NUCLEOTIDE SEQUENCE [LARGE SCALE GENOMIC DNA]</scope>
    <source>
        <strain evidence="7 8">RB1R16</strain>
    </source>
</reference>
<comment type="caution">
    <text evidence="7">The sequence shown here is derived from an EMBL/GenBank/DDBJ whole genome shotgun (WGS) entry which is preliminary data.</text>
</comment>
<dbReference type="InterPro" id="IPR009057">
    <property type="entry name" value="Homeodomain-like_sf"/>
</dbReference>
<dbReference type="InterPro" id="IPR001647">
    <property type="entry name" value="HTH_TetR"/>
</dbReference>
<dbReference type="Gene3D" id="1.10.357.10">
    <property type="entry name" value="Tetracycline Repressor, domain 2"/>
    <property type="match status" value="1"/>
</dbReference>
<evidence type="ECO:0000259" key="6">
    <source>
        <dbReference type="PROSITE" id="PS50977"/>
    </source>
</evidence>
<feature type="domain" description="HTH tetR-type" evidence="6">
    <location>
        <begin position="12"/>
        <end position="72"/>
    </location>
</feature>
<dbReference type="Proteomes" id="UP000239872">
    <property type="component" value="Unassembled WGS sequence"/>
</dbReference>
<dbReference type="GO" id="GO:0003700">
    <property type="term" value="F:DNA-binding transcription factor activity"/>
    <property type="evidence" value="ECO:0007669"/>
    <property type="project" value="TreeGrafter"/>
</dbReference>
<proteinExistence type="predicted"/>
<evidence type="ECO:0000256" key="1">
    <source>
        <dbReference type="ARBA" id="ARBA00023015"/>
    </source>
</evidence>
<keyword evidence="3" id="KW-0804">Transcription</keyword>
<keyword evidence="8" id="KW-1185">Reference proteome</keyword>
<keyword evidence="1" id="KW-0805">Transcription regulation</keyword>
<keyword evidence="5" id="KW-0812">Transmembrane</keyword>
<dbReference type="RefSeq" id="WP_105039920.1">
    <property type="nucleotide sequence ID" value="NZ_PPSL01000004.1"/>
</dbReference>
<gene>
    <name evidence="7" type="ORF">CJD36_014495</name>
</gene>
<feature type="transmembrane region" description="Helical" evidence="5">
    <location>
        <begin position="95"/>
        <end position="116"/>
    </location>
</feature>